<name>A0A0M2V154_9GAMM</name>
<gene>
    <name evidence="2" type="ORF">WG68_16095</name>
</gene>
<organism evidence="2 3">
    <name type="scientific">Arsukibacterium ikkense</name>
    <dbReference type="NCBI Taxonomy" id="336831"/>
    <lineage>
        <taxon>Bacteria</taxon>
        <taxon>Pseudomonadati</taxon>
        <taxon>Pseudomonadota</taxon>
        <taxon>Gammaproteobacteria</taxon>
        <taxon>Chromatiales</taxon>
        <taxon>Chromatiaceae</taxon>
        <taxon>Arsukibacterium</taxon>
    </lineage>
</organism>
<keyword evidence="3" id="KW-1185">Reference proteome</keyword>
<feature type="region of interest" description="Disordered" evidence="1">
    <location>
        <begin position="1"/>
        <end position="37"/>
    </location>
</feature>
<evidence type="ECO:0000313" key="2">
    <source>
        <dbReference type="EMBL" id="KKO44346.1"/>
    </source>
</evidence>
<dbReference type="AlphaFoldDB" id="A0A0M2V154"/>
<sequence length="78" mass="9360">MSRQHSQRSVSDNQTPLTPLQHTQLARRNIVTSRQNDNKFTAYQYRERAGRWPRVKRHSGQHFQPTRFGLYLVPRSFH</sequence>
<accession>A0A0M2V154</accession>
<dbReference type="EMBL" id="LAHO01000017">
    <property type="protein sequence ID" value="KKO44346.1"/>
    <property type="molecule type" value="Genomic_DNA"/>
</dbReference>
<proteinExistence type="predicted"/>
<reference evidence="2 3" key="1">
    <citation type="submission" date="2015-03" db="EMBL/GenBank/DDBJ databases">
        <title>Draft genome sequences of two protease-producing strains of Arsukibacterium isolated from two cold and alkaline environments.</title>
        <authorList>
            <person name="Lylloff J.E."/>
            <person name="Skov L.B."/>
            <person name="Jepsen M."/>
            <person name="Hallin P.F."/>
            <person name="Sorensen S.J."/>
            <person name="Stougaard P."/>
            <person name="Glaring M.A."/>
        </authorList>
    </citation>
    <scope>NUCLEOTIDE SEQUENCE [LARGE SCALE GENOMIC DNA]</scope>
    <source>
        <strain evidence="2 3">GCM72</strain>
    </source>
</reference>
<comment type="caution">
    <text evidence="2">The sequence shown here is derived from an EMBL/GenBank/DDBJ whole genome shotgun (WGS) entry which is preliminary data.</text>
</comment>
<protein>
    <submittedName>
        <fullName evidence="2">Uncharacterized protein</fullName>
    </submittedName>
</protein>
<evidence type="ECO:0000256" key="1">
    <source>
        <dbReference type="SAM" id="MobiDB-lite"/>
    </source>
</evidence>
<dbReference type="Proteomes" id="UP000034228">
    <property type="component" value="Unassembled WGS sequence"/>
</dbReference>
<evidence type="ECO:0000313" key="3">
    <source>
        <dbReference type="Proteomes" id="UP000034228"/>
    </source>
</evidence>
<dbReference type="STRING" id="336831.WG68_16095"/>